<dbReference type="Pfam" id="PF00753">
    <property type="entry name" value="Lactamase_B"/>
    <property type="match status" value="1"/>
</dbReference>
<reference evidence="2 3" key="1">
    <citation type="submission" date="2018-06" db="EMBL/GenBank/DDBJ databases">
        <title>Genome sequencing of Oceanotoga sp. sy52.</title>
        <authorList>
            <person name="Mori K."/>
        </authorList>
    </citation>
    <scope>NUCLEOTIDE SEQUENCE [LARGE SCALE GENOMIC DNA]</scope>
    <source>
        <strain evidence="3">sy52</strain>
    </source>
</reference>
<dbReference type="RefSeq" id="WP_190613791.1">
    <property type="nucleotide sequence ID" value="NZ_AP018712.1"/>
</dbReference>
<dbReference type="InterPro" id="IPR036866">
    <property type="entry name" value="RibonucZ/Hydroxyglut_hydro"/>
</dbReference>
<organism evidence="2 3">
    <name type="scientific">Tepiditoga spiralis</name>
    <dbReference type="NCBI Taxonomy" id="2108365"/>
    <lineage>
        <taxon>Bacteria</taxon>
        <taxon>Thermotogati</taxon>
        <taxon>Thermotogota</taxon>
        <taxon>Thermotogae</taxon>
        <taxon>Petrotogales</taxon>
        <taxon>Petrotogaceae</taxon>
        <taxon>Tepiditoga</taxon>
    </lineage>
</organism>
<dbReference type="SUPFAM" id="SSF56281">
    <property type="entry name" value="Metallo-hydrolase/oxidoreductase"/>
    <property type="match status" value="1"/>
</dbReference>
<proteinExistence type="predicted"/>
<dbReference type="CDD" id="cd07713">
    <property type="entry name" value="DHPS-like_MBL-fold"/>
    <property type="match status" value="1"/>
</dbReference>
<dbReference type="Gene3D" id="3.60.15.10">
    <property type="entry name" value="Ribonuclease Z/Hydroxyacylglutathione hydrolase-like"/>
    <property type="match status" value="1"/>
</dbReference>
<dbReference type="InParanoid" id="A0A7G1G7J2"/>
<dbReference type="GO" id="GO:0016787">
    <property type="term" value="F:hydrolase activity"/>
    <property type="evidence" value="ECO:0007669"/>
    <property type="project" value="UniProtKB-KW"/>
</dbReference>
<dbReference type="AlphaFoldDB" id="A0A7G1G7J2"/>
<name>A0A7G1G7J2_9BACT</name>
<gene>
    <name evidence="2" type="ORF">OSSY52_14670</name>
</gene>
<sequence>MNFTILCNDEKNEDFFSEHGFSILIEKDNKKLLFDTGHTDVYMKNAKKLNLDLNEVDAIVLSHGHYDHAGGINYLLKEESKFKVYIHEKTMQKKYSKDIFKGIDFTKLSNYKNLIKIKNKKMQIIKDIYVFGPVEMKNDFEEPSKDFFVIEKNKKIRDFFEDELNIVIDTNEGLILITGCAHRGIVNIATDTIKEFKKDIKLIIGGFHLKDADSTKINKVIEELNKLNIKSIMPCHCTGNRALKLFEKKFNNEVKKCNTTIIPKKDV</sequence>
<dbReference type="InterPro" id="IPR052926">
    <property type="entry name" value="Metallo-beta-lactamase_dom"/>
</dbReference>
<protein>
    <submittedName>
        <fullName evidence="2">MBL fold metallo-hydrolase</fullName>
    </submittedName>
</protein>
<dbReference type="PANTHER" id="PTHR13754">
    <property type="entry name" value="METALLO-BETA-LACTAMASE SUPERFAMILY PROTEIN"/>
    <property type="match status" value="1"/>
</dbReference>
<dbReference type="GO" id="GO:0016740">
    <property type="term" value="F:transferase activity"/>
    <property type="evidence" value="ECO:0007669"/>
    <property type="project" value="TreeGrafter"/>
</dbReference>
<dbReference type="PANTHER" id="PTHR13754:SF13">
    <property type="entry name" value="METALLO-BETA-LACTAMASE SUPERFAMILY PROTEIN (AFU_ORTHOLOGUE AFUA_3G07630)"/>
    <property type="match status" value="1"/>
</dbReference>
<evidence type="ECO:0000313" key="2">
    <source>
        <dbReference type="EMBL" id="BBE31326.1"/>
    </source>
</evidence>
<dbReference type="Proteomes" id="UP000516361">
    <property type="component" value="Chromosome"/>
</dbReference>
<evidence type="ECO:0000259" key="1">
    <source>
        <dbReference type="SMART" id="SM00849"/>
    </source>
</evidence>
<dbReference type="SMART" id="SM00849">
    <property type="entry name" value="Lactamase_B"/>
    <property type="match status" value="1"/>
</dbReference>
<evidence type="ECO:0000313" key="3">
    <source>
        <dbReference type="Proteomes" id="UP000516361"/>
    </source>
</evidence>
<keyword evidence="3" id="KW-1185">Reference proteome</keyword>
<dbReference type="EMBL" id="AP018712">
    <property type="protein sequence ID" value="BBE31326.1"/>
    <property type="molecule type" value="Genomic_DNA"/>
</dbReference>
<feature type="domain" description="Metallo-beta-lactamase" evidence="1">
    <location>
        <begin position="19"/>
        <end position="236"/>
    </location>
</feature>
<dbReference type="InterPro" id="IPR041712">
    <property type="entry name" value="DHPS-like_MBL-fold"/>
</dbReference>
<keyword evidence="2" id="KW-0378">Hydrolase</keyword>
<dbReference type="InterPro" id="IPR001279">
    <property type="entry name" value="Metallo-B-lactamas"/>
</dbReference>
<accession>A0A7G1G7J2</accession>
<dbReference type="KEGG" id="ocy:OSSY52_14670"/>